<evidence type="ECO:0000313" key="3">
    <source>
        <dbReference type="Proteomes" id="UP000247569"/>
    </source>
</evidence>
<evidence type="ECO:0000259" key="1">
    <source>
        <dbReference type="PROSITE" id="PS51725"/>
    </source>
</evidence>
<dbReference type="Proteomes" id="UP000247569">
    <property type="component" value="Unassembled WGS sequence"/>
</dbReference>
<comment type="caution">
    <text evidence="2">The sequence shown here is derived from an EMBL/GenBank/DDBJ whole genome shotgun (WGS) entry which is preliminary data.</text>
</comment>
<dbReference type="Gene3D" id="3.30.70.100">
    <property type="match status" value="1"/>
</dbReference>
<evidence type="ECO:0000313" key="2">
    <source>
        <dbReference type="EMBL" id="PXX58127.1"/>
    </source>
</evidence>
<proteinExistence type="predicted"/>
<name>A0A318KF04_9NOCA</name>
<sequence length="113" mass="12292">MSDIVVLASLQAKPGRGDELLALLAELVPPILRSEPDLHRYAFYIEPGSDPLRVTVIEKYASAAAKEVHDNGALTDYLPRLLDLIDPAPQVVELRPAPLVVDLGEDEAARLTI</sequence>
<dbReference type="SUPFAM" id="SSF54909">
    <property type="entry name" value="Dimeric alpha+beta barrel"/>
    <property type="match status" value="1"/>
</dbReference>
<accession>A0A318KF04</accession>
<dbReference type="EMBL" id="QJKF01000015">
    <property type="protein sequence ID" value="PXX58127.1"/>
    <property type="molecule type" value="Genomic_DNA"/>
</dbReference>
<feature type="domain" description="ABM" evidence="1">
    <location>
        <begin position="4"/>
        <end position="94"/>
    </location>
</feature>
<dbReference type="GO" id="GO:0004497">
    <property type="term" value="F:monooxygenase activity"/>
    <property type="evidence" value="ECO:0007669"/>
    <property type="project" value="UniProtKB-KW"/>
</dbReference>
<gene>
    <name evidence="2" type="ORF">DFR70_115100</name>
</gene>
<dbReference type="InterPro" id="IPR011008">
    <property type="entry name" value="Dimeric_a/b-barrel"/>
</dbReference>
<reference evidence="2 3" key="1">
    <citation type="submission" date="2018-05" db="EMBL/GenBank/DDBJ databases">
        <title>Genomic Encyclopedia of Type Strains, Phase IV (KMG-IV): sequencing the most valuable type-strain genomes for metagenomic binning, comparative biology and taxonomic classification.</title>
        <authorList>
            <person name="Goeker M."/>
        </authorList>
    </citation>
    <scope>NUCLEOTIDE SEQUENCE [LARGE SCALE GENOMIC DNA]</scope>
    <source>
        <strain evidence="2 3">DSM 44704</strain>
    </source>
</reference>
<organism evidence="2 3">
    <name type="scientific">Nocardia tenerifensis</name>
    <dbReference type="NCBI Taxonomy" id="228006"/>
    <lineage>
        <taxon>Bacteria</taxon>
        <taxon>Bacillati</taxon>
        <taxon>Actinomycetota</taxon>
        <taxon>Actinomycetes</taxon>
        <taxon>Mycobacteriales</taxon>
        <taxon>Nocardiaceae</taxon>
        <taxon>Nocardia</taxon>
    </lineage>
</organism>
<dbReference type="Pfam" id="PF03992">
    <property type="entry name" value="ABM"/>
    <property type="match status" value="1"/>
</dbReference>
<protein>
    <submittedName>
        <fullName evidence="2">Quinol monooxygenase YgiN</fullName>
    </submittedName>
</protein>
<dbReference type="RefSeq" id="WP_040742723.1">
    <property type="nucleotide sequence ID" value="NZ_QJKF01000015.1"/>
</dbReference>
<keyword evidence="2" id="KW-0560">Oxidoreductase</keyword>
<dbReference type="OrthoDB" id="3632249at2"/>
<keyword evidence="2" id="KW-0503">Monooxygenase</keyword>
<keyword evidence="3" id="KW-1185">Reference proteome</keyword>
<dbReference type="AlphaFoldDB" id="A0A318KF04"/>
<dbReference type="InterPro" id="IPR007138">
    <property type="entry name" value="ABM_dom"/>
</dbReference>
<dbReference type="PROSITE" id="PS51725">
    <property type="entry name" value="ABM"/>
    <property type="match status" value="1"/>
</dbReference>